<evidence type="ECO:0000256" key="14">
    <source>
        <dbReference type="RuleBase" id="RU361161"/>
    </source>
</evidence>
<organism evidence="17 18">
    <name type="scientific">Oculimacula yallundae</name>
    <dbReference type="NCBI Taxonomy" id="86028"/>
    <lineage>
        <taxon>Eukaryota</taxon>
        <taxon>Fungi</taxon>
        <taxon>Dikarya</taxon>
        <taxon>Ascomycota</taxon>
        <taxon>Pezizomycotina</taxon>
        <taxon>Leotiomycetes</taxon>
        <taxon>Helotiales</taxon>
        <taxon>Ploettnerulaceae</taxon>
        <taxon>Oculimacula</taxon>
    </lineage>
</organism>
<dbReference type="InterPro" id="IPR036962">
    <property type="entry name" value="Glyco_hydro_3_N_sf"/>
</dbReference>
<dbReference type="InterPro" id="IPR002772">
    <property type="entry name" value="Glyco_hydro_3_C"/>
</dbReference>
<dbReference type="EMBL" id="JAZHXI010000016">
    <property type="protein sequence ID" value="KAL2063096.1"/>
    <property type="molecule type" value="Genomic_DNA"/>
</dbReference>
<comment type="similarity">
    <text evidence="4 14">Belongs to the glycosyl hydrolase 3 family.</text>
</comment>
<keyword evidence="7 15" id="KW-0732">Signal</keyword>
<dbReference type="PRINTS" id="PR00133">
    <property type="entry name" value="GLHYDRLASE3"/>
</dbReference>
<evidence type="ECO:0000256" key="11">
    <source>
        <dbReference type="ARBA" id="ARBA00023277"/>
    </source>
</evidence>
<reference evidence="17 18" key="1">
    <citation type="journal article" date="2024" name="Commun. Biol.">
        <title>Comparative genomic analysis of thermophilic fungi reveals convergent evolutionary adaptations and gene losses.</title>
        <authorList>
            <person name="Steindorff A.S."/>
            <person name="Aguilar-Pontes M.V."/>
            <person name="Robinson A.J."/>
            <person name="Andreopoulos B."/>
            <person name="LaButti K."/>
            <person name="Kuo A."/>
            <person name="Mondo S."/>
            <person name="Riley R."/>
            <person name="Otillar R."/>
            <person name="Haridas S."/>
            <person name="Lipzen A."/>
            <person name="Grimwood J."/>
            <person name="Schmutz J."/>
            <person name="Clum A."/>
            <person name="Reid I.D."/>
            <person name="Moisan M.C."/>
            <person name="Butler G."/>
            <person name="Nguyen T.T.M."/>
            <person name="Dewar K."/>
            <person name="Conant G."/>
            <person name="Drula E."/>
            <person name="Henrissat B."/>
            <person name="Hansel C."/>
            <person name="Singer S."/>
            <person name="Hutchinson M.I."/>
            <person name="de Vries R.P."/>
            <person name="Natvig D.O."/>
            <person name="Powell A.J."/>
            <person name="Tsang A."/>
            <person name="Grigoriev I.V."/>
        </authorList>
    </citation>
    <scope>NUCLEOTIDE SEQUENCE [LARGE SCALE GENOMIC DNA]</scope>
    <source>
        <strain evidence="17 18">CBS 494.80</strain>
    </source>
</reference>
<dbReference type="PROSITE" id="PS00775">
    <property type="entry name" value="GLYCOSYL_HYDROL_F3"/>
    <property type="match status" value="1"/>
</dbReference>
<name>A0ABR4C0R6_9HELO</name>
<dbReference type="PANTHER" id="PTHR42715:SF5">
    <property type="entry name" value="BETA-GLUCOSIDASE M-RELATED"/>
    <property type="match status" value="1"/>
</dbReference>
<evidence type="ECO:0000313" key="17">
    <source>
        <dbReference type="EMBL" id="KAL2063096.1"/>
    </source>
</evidence>
<dbReference type="Gene3D" id="3.40.50.1700">
    <property type="entry name" value="Glycoside hydrolase family 3 C-terminal domain"/>
    <property type="match status" value="1"/>
</dbReference>
<keyword evidence="12 14" id="KW-0326">Glycosidase</keyword>
<evidence type="ECO:0000256" key="3">
    <source>
        <dbReference type="ARBA" id="ARBA00004987"/>
    </source>
</evidence>
<comment type="catalytic activity">
    <reaction evidence="1 14">
        <text>Hydrolysis of terminal, non-reducing beta-D-glucosyl residues with release of beta-D-glucose.</text>
        <dbReference type="EC" id="3.2.1.21"/>
    </reaction>
</comment>
<feature type="chain" id="PRO_5047129284" description="beta-glucosidase" evidence="15">
    <location>
        <begin position="27"/>
        <end position="782"/>
    </location>
</feature>
<evidence type="ECO:0000256" key="2">
    <source>
        <dbReference type="ARBA" id="ARBA00004613"/>
    </source>
</evidence>
<dbReference type="Pfam" id="PF01915">
    <property type="entry name" value="Glyco_hydro_3_C"/>
    <property type="match status" value="1"/>
</dbReference>
<keyword evidence="13 14" id="KW-0624">Polysaccharide degradation</keyword>
<protein>
    <recommendedName>
        <fullName evidence="5 14">beta-glucosidase</fullName>
        <ecNumber evidence="5 14">3.2.1.21</ecNumber>
    </recommendedName>
</protein>
<evidence type="ECO:0000256" key="6">
    <source>
        <dbReference type="ARBA" id="ARBA00022525"/>
    </source>
</evidence>
<sequence length="782" mass="84176">MKLPSGLTTPLRSLILLSFLSHPVLAQNATTPNITSDSYFYGQSPYVAPAALPSGGSESWTSAYSKAADFVSQLSQEEKSNLTFGVRATTNGCVGWIPPIKRMGFKGICLQDAGQGVRNADGVNAWSSGLHVGATWNKDLAYQRALYMGAEFKAKGTQIFLGPVIGPIGRIAEGGRNWEGFSNDPYLCGGLAAETVRGIQENGVVASTKHFIGNEQELNRNPSTNNQSQRVEALSSNIDDKTLHELYLWPFQDTVRAGTGNIMCSYQRVNNSYGCQNSKLQNGVLKEELGFQGFVVSDWGALHAGYAAAEAGLDMVMPNGGIFWGSNLTASINNGTMNASVLDNMATRIIATWYQFGQDSDDFPEPGVGIPRALTNQHVFLDAKVPAGKQVLFDAAVEGHVLVKNTNGTLGLPLQKPQLVSVFGYDAAGPVRSPGTQGPARTSQIINQTMIVGGGSGANNPSYISSPLEALSQRAYEDDSQLLWDITNINSTAQVNGASDACLVFLNAWASEGYDRPGVHDDFSDALVNNIADQCNNTIVVIHNAGVRLVDVFIDHPNVTALIFAHLPGQDSGRALVSLLYGESNPSGKLPYSVPKNESDFGSLLGPTPPEGIYWTFPQDDFTEGVYIDYRAFDAKNITPRYEFGFGLSYTTFEYSSLEIAKVDGPSTDEYPVGEIVEGGQGDLWDVLFHVTASVSNSGKVHGAEASQLYVGIPGGPIRQLRGFSKVDVQPGKSAALNFDLQRRDLSVWDVVAQKWQLQKGEYKIYVGGSSRDLPLEGTLTI</sequence>
<keyword evidence="10" id="KW-0325">Glycoprotein</keyword>
<evidence type="ECO:0000256" key="9">
    <source>
        <dbReference type="ARBA" id="ARBA00023001"/>
    </source>
</evidence>
<dbReference type="Pfam" id="PF00933">
    <property type="entry name" value="Glyco_hydro_3"/>
    <property type="match status" value="1"/>
</dbReference>
<evidence type="ECO:0000256" key="4">
    <source>
        <dbReference type="ARBA" id="ARBA00005336"/>
    </source>
</evidence>
<dbReference type="InterPro" id="IPR017853">
    <property type="entry name" value="GH"/>
</dbReference>
<keyword evidence="8 14" id="KW-0378">Hydrolase</keyword>
<feature type="signal peptide" evidence="15">
    <location>
        <begin position="1"/>
        <end position="26"/>
    </location>
</feature>
<proteinExistence type="inferred from homology"/>
<evidence type="ECO:0000256" key="12">
    <source>
        <dbReference type="ARBA" id="ARBA00023295"/>
    </source>
</evidence>
<dbReference type="SMART" id="SM01217">
    <property type="entry name" value="Fn3_like"/>
    <property type="match status" value="1"/>
</dbReference>
<dbReference type="InterPro" id="IPR013783">
    <property type="entry name" value="Ig-like_fold"/>
</dbReference>
<gene>
    <name evidence="17" type="ORF">VTL71DRAFT_6168</name>
</gene>
<keyword evidence="18" id="KW-1185">Reference proteome</keyword>
<keyword evidence="9" id="KW-0136">Cellulose degradation</keyword>
<evidence type="ECO:0000256" key="5">
    <source>
        <dbReference type="ARBA" id="ARBA00012744"/>
    </source>
</evidence>
<dbReference type="EC" id="3.2.1.21" evidence="5 14"/>
<accession>A0ABR4C0R6</accession>
<evidence type="ECO:0000256" key="15">
    <source>
        <dbReference type="SAM" id="SignalP"/>
    </source>
</evidence>
<evidence type="ECO:0000256" key="10">
    <source>
        <dbReference type="ARBA" id="ARBA00023180"/>
    </source>
</evidence>
<evidence type="ECO:0000256" key="13">
    <source>
        <dbReference type="ARBA" id="ARBA00023326"/>
    </source>
</evidence>
<dbReference type="SUPFAM" id="SSF51445">
    <property type="entry name" value="(Trans)glycosidases"/>
    <property type="match status" value="1"/>
</dbReference>
<keyword evidence="11 14" id="KW-0119">Carbohydrate metabolism</keyword>
<dbReference type="Pfam" id="PF14310">
    <property type="entry name" value="Fn3-like"/>
    <property type="match status" value="1"/>
</dbReference>
<keyword evidence="6" id="KW-0964">Secreted</keyword>
<dbReference type="InterPro" id="IPR019800">
    <property type="entry name" value="Glyco_hydro_3_AS"/>
</dbReference>
<dbReference type="InterPro" id="IPR036881">
    <property type="entry name" value="Glyco_hydro_3_C_sf"/>
</dbReference>
<evidence type="ECO:0000256" key="1">
    <source>
        <dbReference type="ARBA" id="ARBA00000448"/>
    </source>
</evidence>
<dbReference type="Gene3D" id="2.60.40.10">
    <property type="entry name" value="Immunoglobulins"/>
    <property type="match status" value="1"/>
</dbReference>
<comment type="pathway">
    <text evidence="3 14">Glycan metabolism; cellulose degradation.</text>
</comment>
<comment type="subcellular location">
    <subcellularLocation>
        <location evidence="2">Secreted</location>
    </subcellularLocation>
</comment>
<evidence type="ECO:0000313" key="18">
    <source>
        <dbReference type="Proteomes" id="UP001595075"/>
    </source>
</evidence>
<feature type="domain" description="Fibronectin type III-like" evidence="16">
    <location>
        <begin position="705"/>
        <end position="771"/>
    </location>
</feature>
<dbReference type="Proteomes" id="UP001595075">
    <property type="component" value="Unassembled WGS sequence"/>
</dbReference>
<dbReference type="InterPro" id="IPR001764">
    <property type="entry name" value="Glyco_hydro_3_N"/>
</dbReference>
<dbReference type="PANTHER" id="PTHR42715">
    <property type="entry name" value="BETA-GLUCOSIDASE"/>
    <property type="match status" value="1"/>
</dbReference>
<dbReference type="InterPro" id="IPR050288">
    <property type="entry name" value="Cellulose_deg_GH3"/>
</dbReference>
<evidence type="ECO:0000256" key="7">
    <source>
        <dbReference type="ARBA" id="ARBA00022729"/>
    </source>
</evidence>
<evidence type="ECO:0000256" key="8">
    <source>
        <dbReference type="ARBA" id="ARBA00022801"/>
    </source>
</evidence>
<dbReference type="InterPro" id="IPR026891">
    <property type="entry name" value="Fn3-like"/>
</dbReference>
<dbReference type="Gene3D" id="3.20.20.300">
    <property type="entry name" value="Glycoside hydrolase, family 3, N-terminal domain"/>
    <property type="match status" value="1"/>
</dbReference>
<comment type="caution">
    <text evidence="17">The sequence shown here is derived from an EMBL/GenBank/DDBJ whole genome shotgun (WGS) entry which is preliminary data.</text>
</comment>
<evidence type="ECO:0000259" key="16">
    <source>
        <dbReference type="SMART" id="SM01217"/>
    </source>
</evidence>
<dbReference type="SUPFAM" id="SSF52279">
    <property type="entry name" value="Beta-D-glucan exohydrolase, C-terminal domain"/>
    <property type="match status" value="1"/>
</dbReference>